<dbReference type="KEGG" id="mav:MAV_2469"/>
<evidence type="ECO:0000313" key="1">
    <source>
        <dbReference type="EMBL" id="ABK67732.1"/>
    </source>
</evidence>
<dbReference type="Proteomes" id="UP000001574">
    <property type="component" value="Chromosome"/>
</dbReference>
<dbReference type="EMBL" id="CP000479">
    <property type="protein sequence ID" value="ABK67732.1"/>
    <property type="molecule type" value="Genomic_DNA"/>
</dbReference>
<accession>A0A0H2ZZI8</accession>
<dbReference type="InterPro" id="IPR021831">
    <property type="entry name" value="ParD-like"/>
</dbReference>
<dbReference type="Pfam" id="PF11903">
    <property type="entry name" value="ParD_like"/>
    <property type="match status" value="1"/>
</dbReference>
<proteinExistence type="predicted"/>
<protein>
    <recommendedName>
        <fullName evidence="3">ParD-like antitoxin of type II toxin-antitoxin system</fullName>
    </recommendedName>
</protein>
<organism evidence="1 2">
    <name type="scientific">Mycobacterium avium (strain 104)</name>
    <dbReference type="NCBI Taxonomy" id="243243"/>
    <lineage>
        <taxon>Bacteria</taxon>
        <taxon>Bacillati</taxon>
        <taxon>Actinomycetota</taxon>
        <taxon>Actinomycetes</taxon>
        <taxon>Mycobacteriales</taxon>
        <taxon>Mycobacteriaceae</taxon>
        <taxon>Mycobacterium</taxon>
        <taxon>Mycobacterium avium complex (MAC)</taxon>
    </lineage>
</organism>
<reference evidence="1 2" key="1">
    <citation type="submission" date="2006-10" db="EMBL/GenBank/DDBJ databases">
        <authorList>
            <person name="Fleischmann R.D."/>
            <person name="Dodson R.J."/>
            <person name="Haft D.H."/>
            <person name="Merkel J.S."/>
            <person name="Nelson W.C."/>
            <person name="Fraser C.M."/>
        </authorList>
    </citation>
    <scope>NUCLEOTIDE SEQUENCE [LARGE SCALE GENOMIC DNA]</scope>
    <source>
        <strain evidence="1 2">104</strain>
    </source>
</reference>
<gene>
    <name evidence="1" type="ordered locus">MAV_2469</name>
</gene>
<dbReference type="HOGENOM" id="CLU_1946420_0_0_11"/>
<dbReference type="AlphaFoldDB" id="A0A0H2ZZI8"/>
<name>A0A0H2ZZI8_MYCA1</name>
<evidence type="ECO:0000313" key="2">
    <source>
        <dbReference type="Proteomes" id="UP000001574"/>
    </source>
</evidence>
<sequence>MLRSRGVEEDVMAEAVDRVTRVASDLMDSAAAEGARQSRSAKQQLDHWARVGRAVSSQHTASRRRVEAALAGRLSTAELTVEEGVVFNAEISAAIDESLARTNYGATLAGQGVTTVALNDDGEIVEHRPDGTAVVLAGRR</sequence>
<evidence type="ECO:0008006" key="3">
    <source>
        <dbReference type="Google" id="ProtNLM"/>
    </source>
</evidence>